<comment type="subcellular location">
    <subcellularLocation>
        <location evidence="1">Cytoplasm</location>
    </subcellularLocation>
</comment>
<proteinExistence type="predicted"/>
<organism evidence="5 6">
    <name type="scientific">Coemansia brasiliensis</name>
    <dbReference type="NCBI Taxonomy" id="2650707"/>
    <lineage>
        <taxon>Eukaryota</taxon>
        <taxon>Fungi</taxon>
        <taxon>Fungi incertae sedis</taxon>
        <taxon>Zoopagomycota</taxon>
        <taxon>Kickxellomycotina</taxon>
        <taxon>Kickxellomycetes</taxon>
        <taxon>Kickxellales</taxon>
        <taxon>Kickxellaceae</taxon>
        <taxon>Coemansia</taxon>
    </lineage>
</organism>
<feature type="compositionally biased region" description="Pro residues" evidence="3">
    <location>
        <begin position="304"/>
        <end position="317"/>
    </location>
</feature>
<evidence type="ECO:0000256" key="2">
    <source>
        <dbReference type="ARBA" id="ARBA00022490"/>
    </source>
</evidence>
<comment type="caution">
    <text evidence="5">The sequence shown here is derived from an EMBL/GenBank/DDBJ whole genome shotgun (WGS) entry which is preliminary data.</text>
</comment>
<feature type="region of interest" description="Disordered" evidence="3">
    <location>
        <begin position="1589"/>
        <end position="1610"/>
    </location>
</feature>
<feature type="region of interest" description="Disordered" evidence="3">
    <location>
        <begin position="546"/>
        <end position="568"/>
    </location>
</feature>
<accession>A0A9W8M1F9</accession>
<feature type="region of interest" description="Disordered" evidence="3">
    <location>
        <begin position="389"/>
        <end position="417"/>
    </location>
</feature>
<feature type="region of interest" description="Disordered" evidence="3">
    <location>
        <begin position="179"/>
        <end position="237"/>
    </location>
</feature>
<feature type="compositionally biased region" description="Basic and acidic residues" evidence="3">
    <location>
        <begin position="1010"/>
        <end position="1020"/>
    </location>
</feature>
<feature type="compositionally biased region" description="Polar residues" evidence="3">
    <location>
        <begin position="914"/>
        <end position="924"/>
    </location>
</feature>
<keyword evidence="2" id="KW-0963">Cytoplasm</keyword>
<dbReference type="GO" id="GO:0008017">
    <property type="term" value="F:microtubule binding"/>
    <property type="evidence" value="ECO:0007669"/>
    <property type="project" value="InterPro"/>
</dbReference>
<name>A0A9W8M1F9_9FUNG</name>
<evidence type="ECO:0000313" key="6">
    <source>
        <dbReference type="Proteomes" id="UP001139887"/>
    </source>
</evidence>
<protein>
    <recommendedName>
        <fullName evidence="4">Cep57 centrosome microtubule-binding domain-containing protein</fullName>
    </recommendedName>
</protein>
<keyword evidence="6" id="KW-1185">Reference proteome</keyword>
<evidence type="ECO:0000256" key="1">
    <source>
        <dbReference type="ARBA" id="ARBA00004496"/>
    </source>
</evidence>
<feature type="compositionally biased region" description="Polar residues" evidence="3">
    <location>
        <begin position="625"/>
        <end position="635"/>
    </location>
</feature>
<feature type="compositionally biased region" description="Polar residues" evidence="3">
    <location>
        <begin position="252"/>
        <end position="263"/>
    </location>
</feature>
<feature type="compositionally biased region" description="Polar residues" evidence="3">
    <location>
        <begin position="212"/>
        <end position="234"/>
    </location>
</feature>
<dbReference type="InterPro" id="IPR024957">
    <property type="entry name" value="Cep57_MT-bd_dom"/>
</dbReference>
<feature type="region of interest" description="Disordered" evidence="3">
    <location>
        <begin position="1341"/>
        <end position="1475"/>
    </location>
</feature>
<sequence>MVTDGGGHAQFSEPSFEQHSGHMAEELSGFSTSQAEDNTDNVLSVNETMSDIGRVVSQAEAGMDFTTNLDAPMDGVWRHKRAVGPPEAQADDMSMSRFAESYWKPQTSNTPQQQTINDPMLSTNNTHNATAQTNAVEFDSNNEETRSESIYGQTNRHLHALGSFHSDSVYNPELSHLDSRHETEQYSRALPRRPESYHPQLHTDAPSIFSEEPSTGSRLPTFSSQRGQPSNVAEDNSRGRFARLAARYFQQPSSVNGNATNGYAHNPQELSSDDAMSDMPAMPDTPDIHTAFTSDQLSITSTSPSPPPKEQPRPPLPEVSSSLVAQTQTALQMRFAQSHEQQSIAQTLGRTHSQPAISSQQRPQYLRNHRSDLQGETTTGSYQQMGFSMEEQSQESLDHPNMGSQGTLSPERPSIGSITDRDFYANVQQDGIGDGVQYAPMDEFATERHIDSQLPFEPSRDHSFEEHAEHFEPISNADEIFGDNYSSHNSSHPDFSSIMRDHEQVFHDLFHSDDENANHNTISNEFDPTRPPESLFASSASIVAEMSRRRTGEQKRRNFSSWDGHEATPEALRRQEMQYGIHDQNPIERLNKSNSLGIDDSQSEVSGLLPPSEQSSMVGRPGRGYSNSQPSQYNTFSRASANGALNPDMFVSKSPPPPTTPTTIISRDTRHGPSTRVLHRVPMFDDTSSSHRGSIADPINSSTFFKRPAGPRALESNPSRRRPPMLDIKSHQPSTDLDQRNARAAADFASASVAADNNPRNSDGHYSESSSQGLGSLFQDSLPTLDMSRVSRTPNSTAHALSRLVNEQNFARSPLRKANHPDLSSSSLMASHSNYVPFQEPTVDVSQLAKYGTVGMKDGVQWSLRSQEKGVSADRMDNSPMPRKLPLVRDREIYSSVSAYESDGMVPTIRYDSPSPSAGRSTMASPAGHGENGNKAAEFAHLQQQQQQQHQQHQPLNRILQANRPGIGLRASTQSTHVDQNYQGSNNSSGPTLADIYELLKKTASSIMTEKPRSHIDSHGDLPSQQPTVGVANADQSYPDIRPSAPTPRRSRHFPNGTQHQHSESLSSRFQAYMLQQQEPGIDESMVNHDASHMPNVFETPAEYEQSIIDQMHEINLQPKKEASGQAVSDADIDHVITSLGRAVHDYKGMNIPLPLAEKLLELATVLAKARESSGKTAPATRAVDSAVQTADQLDISSEVGAELRRLQQDIVAKFDEYRSEIDMLRAEVRQGASNSSVANSARAHNTSSIVPHDSVSAVAARNFAHNDNSEDGKAQLAEASPQQSRLLTPSPRAESQVRPLFSVPTTTKNRQRHMVQWLNEQDPNAESDNVSEPYRPKYQSASVYGSPLQPRVSSRRKAGKSAEPAGSPASLRRVRDSRRFHTTIQDMADDDEPYQLYGDKDFDEATDDGGLSDASTTVPGSPLPQRPAMRSPVDPAMISPANVPSQRQLSSLSATRRSNPRGHKHKGDDLLATRETLESIRRRRAQNYSDAREDEFGKVVYDSRIAQELATTLAELQRVHISHFHNRQPGSLGKRQFGCPVCESLEAQNHDPYLFGKHAVAYKSMNTRELQGLLNAYVAAMEDEFTKSKRSNGRMRDWEMPSPQPHKPSYQAFTPTRKHARPAAMHTSHSEGPQMVVDLLHEELDALSRRYNRMVAEYHRLDPSNAKDQKRRRHMARELKDLVDLLDVKGEQISVLVDLHPTLAQKKSPLRDLEQPPQKDGCIERAYKSAKALQQALCDLY</sequence>
<feature type="region of interest" description="Disordered" evidence="3">
    <location>
        <begin position="1268"/>
        <end position="1310"/>
    </location>
</feature>
<dbReference type="GO" id="GO:0005737">
    <property type="term" value="C:cytoplasm"/>
    <property type="evidence" value="ECO:0007669"/>
    <property type="project" value="UniProtKB-SubCell"/>
</dbReference>
<feature type="compositionally biased region" description="Polar residues" evidence="3">
    <location>
        <begin position="338"/>
        <end position="363"/>
    </location>
</feature>
<dbReference type="EMBL" id="JANBUW010000037">
    <property type="protein sequence ID" value="KAJ2850283.1"/>
    <property type="molecule type" value="Genomic_DNA"/>
</dbReference>
<evidence type="ECO:0000256" key="3">
    <source>
        <dbReference type="SAM" id="MobiDB-lite"/>
    </source>
</evidence>
<feature type="compositionally biased region" description="Polar residues" evidence="3">
    <location>
        <begin position="767"/>
        <end position="779"/>
    </location>
</feature>
<feature type="compositionally biased region" description="Basic and acidic residues" evidence="3">
    <location>
        <begin position="546"/>
        <end position="556"/>
    </location>
</feature>
<reference evidence="5" key="1">
    <citation type="submission" date="2022-07" db="EMBL/GenBank/DDBJ databases">
        <title>Phylogenomic reconstructions and comparative analyses of Kickxellomycotina fungi.</title>
        <authorList>
            <person name="Reynolds N.K."/>
            <person name="Stajich J.E."/>
            <person name="Barry K."/>
            <person name="Grigoriev I.V."/>
            <person name="Crous P."/>
            <person name="Smith M.E."/>
        </authorList>
    </citation>
    <scope>NUCLEOTIDE SEQUENCE</scope>
    <source>
        <strain evidence="5">NRRL 1566</strain>
    </source>
</reference>
<dbReference type="OrthoDB" id="76453at2759"/>
<feature type="region of interest" description="Disordered" evidence="3">
    <location>
        <begin position="650"/>
        <end position="779"/>
    </location>
</feature>
<feature type="compositionally biased region" description="Polar residues" evidence="3">
    <location>
        <begin position="1443"/>
        <end position="1458"/>
    </location>
</feature>
<evidence type="ECO:0000313" key="5">
    <source>
        <dbReference type="EMBL" id="KAJ2850283.1"/>
    </source>
</evidence>
<feature type="compositionally biased region" description="Low complexity" evidence="3">
    <location>
        <begin position="742"/>
        <end position="757"/>
    </location>
</feature>
<feature type="region of interest" description="Disordered" evidence="3">
    <location>
        <begin position="1234"/>
        <end position="1253"/>
    </location>
</feature>
<feature type="compositionally biased region" description="Polar residues" evidence="3">
    <location>
        <begin position="319"/>
        <end position="331"/>
    </location>
</feature>
<feature type="compositionally biased region" description="Polar residues" evidence="3">
    <location>
        <begin position="1056"/>
        <end position="1066"/>
    </location>
</feature>
<feature type="region of interest" description="Disordered" evidence="3">
    <location>
        <begin position="252"/>
        <end position="367"/>
    </location>
</feature>
<evidence type="ECO:0000259" key="4">
    <source>
        <dbReference type="Pfam" id="PF06657"/>
    </source>
</evidence>
<gene>
    <name evidence="5" type="ORF">IWW36_002031</name>
</gene>
<feature type="region of interest" description="Disordered" evidence="3">
    <location>
        <begin position="585"/>
        <end position="635"/>
    </location>
</feature>
<feature type="compositionally biased region" description="Polar residues" evidence="3">
    <location>
        <begin position="291"/>
        <end position="303"/>
    </location>
</feature>
<feature type="region of interest" description="Disordered" evidence="3">
    <location>
        <begin position="1"/>
        <end position="24"/>
    </location>
</feature>
<dbReference type="Proteomes" id="UP001139887">
    <property type="component" value="Unassembled WGS sequence"/>
</dbReference>
<feature type="compositionally biased region" description="Low complexity" evidence="3">
    <location>
        <begin position="1234"/>
        <end position="1246"/>
    </location>
</feature>
<feature type="region of interest" description="Disordered" evidence="3">
    <location>
        <begin position="912"/>
        <end position="933"/>
    </location>
</feature>
<feature type="region of interest" description="Disordered" evidence="3">
    <location>
        <begin position="1009"/>
        <end position="1066"/>
    </location>
</feature>
<dbReference type="Pfam" id="PF06657">
    <property type="entry name" value="Cep57_MT_bd"/>
    <property type="match status" value="1"/>
</dbReference>
<feature type="domain" description="Cep57 centrosome microtubule-binding" evidence="4">
    <location>
        <begin position="1636"/>
        <end position="1699"/>
    </location>
</feature>